<reference evidence="4 5" key="1">
    <citation type="submission" date="2020-02" db="EMBL/GenBank/DDBJ databases">
        <authorList>
            <person name="Feng H."/>
        </authorList>
    </citation>
    <scope>NUCLEOTIDE SEQUENCE [LARGE SCALE GENOMIC DNA]</scope>
    <source>
        <strain evidence="4 5">Gsoil 114</strain>
    </source>
</reference>
<proteinExistence type="predicted"/>
<dbReference type="PANTHER" id="PTHR33885:SF4">
    <property type="entry name" value="LMO2487 PROTEIN"/>
    <property type="match status" value="1"/>
</dbReference>
<sequence>MEDQRKRILELVKTGTLTIEEALTLLEALDKEQQHKSKTQNEERNQAEEQHQNEHNEQQSSTKDKEQANTFTEAKDKIFDFVGGALKKIKDFDFPLNQSVEISHVFQQSSANINSIKIDVDHGHVRFKQWDQEDVRIECEVKVFRTDDFEEGRKFFLNNSTFTLDDEQLQFTTHSKWMKVDTIVYVPQHKYETIVLRTFNGSIHGEDMTAVKTNIKTLNGKIFIKDSEINRLEAETANGTIDFEKSNINEVEAQTMNGEIKWNGAFVTSDFESFNGNISISLTDEYADTLHAKTVTGNIEIILPDKTAVQGECKSNFGNFMIALEGIERMDEKKEMIQKQLRFSRNYDTNKHLYIFADAKTGAVSIKEGEMDKKKEPITNEAEETQADSHEE</sequence>
<dbReference type="AlphaFoldDB" id="A0A6M0P5G6"/>
<dbReference type="PANTHER" id="PTHR33885">
    <property type="entry name" value="PHAGE SHOCK PROTEIN C"/>
    <property type="match status" value="1"/>
</dbReference>
<name>A0A6M0P5G6_9BACI</name>
<feature type="domain" description="YvlB/LiaX N-terminal" evidence="3">
    <location>
        <begin position="4"/>
        <end position="34"/>
    </location>
</feature>
<accession>A0A6M0P5G6</accession>
<reference evidence="4 5" key="2">
    <citation type="submission" date="2020-03" db="EMBL/GenBank/DDBJ databases">
        <title>Bacillus aquiflavi sp. nov., isolated from yellow water of strong flavor Chinese baijiu in Yibin region of China.</title>
        <authorList>
            <person name="Xie J."/>
        </authorList>
    </citation>
    <scope>NUCLEOTIDE SEQUENCE [LARGE SCALE GENOMIC DNA]</scope>
    <source>
        <strain evidence="4 5">Gsoil 114</strain>
    </source>
</reference>
<feature type="region of interest" description="Disordered" evidence="1">
    <location>
        <begin position="368"/>
        <end position="392"/>
    </location>
</feature>
<evidence type="ECO:0000256" key="1">
    <source>
        <dbReference type="SAM" id="MobiDB-lite"/>
    </source>
</evidence>
<keyword evidence="5" id="KW-1185">Reference proteome</keyword>
<dbReference type="RefSeq" id="WP_025727140.1">
    <property type="nucleotide sequence ID" value="NZ_JAAIWK010000004.1"/>
</dbReference>
<dbReference type="PIRSF" id="PIRSF012569">
    <property type="entry name" value="UCP012569"/>
    <property type="match status" value="1"/>
</dbReference>
<feature type="compositionally biased region" description="Basic and acidic residues" evidence="1">
    <location>
        <begin position="368"/>
        <end position="378"/>
    </location>
</feature>
<evidence type="ECO:0000313" key="5">
    <source>
        <dbReference type="Proteomes" id="UP000476934"/>
    </source>
</evidence>
<dbReference type="InterPro" id="IPR025164">
    <property type="entry name" value="Toastrack_DUF4097"/>
</dbReference>
<dbReference type="InterPro" id="IPR016599">
    <property type="entry name" value="UCP012569"/>
</dbReference>
<evidence type="ECO:0000259" key="3">
    <source>
        <dbReference type="Pfam" id="PF22746"/>
    </source>
</evidence>
<dbReference type="Pfam" id="PF22746">
    <property type="entry name" value="SHOCT-like_DUF2089-C"/>
    <property type="match status" value="1"/>
</dbReference>
<dbReference type="EMBL" id="JAAIWK010000004">
    <property type="protein sequence ID" value="NEY19209.1"/>
    <property type="molecule type" value="Genomic_DNA"/>
</dbReference>
<organism evidence="4 5">
    <name type="scientific">Heyndrickxia ginsengihumi</name>
    <dbReference type="NCBI Taxonomy" id="363870"/>
    <lineage>
        <taxon>Bacteria</taxon>
        <taxon>Bacillati</taxon>
        <taxon>Bacillota</taxon>
        <taxon>Bacilli</taxon>
        <taxon>Bacillales</taxon>
        <taxon>Bacillaceae</taxon>
        <taxon>Heyndrickxia</taxon>
    </lineage>
</organism>
<feature type="region of interest" description="Disordered" evidence="1">
    <location>
        <begin position="30"/>
        <end position="68"/>
    </location>
</feature>
<feature type="domain" description="DUF4097" evidence="2">
    <location>
        <begin position="113"/>
        <end position="336"/>
    </location>
</feature>
<protein>
    <submittedName>
        <fullName evidence="4">DUF4097 domain-containing protein</fullName>
    </submittedName>
</protein>
<evidence type="ECO:0000259" key="2">
    <source>
        <dbReference type="Pfam" id="PF13349"/>
    </source>
</evidence>
<dbReference type="InterPro" id="IPR052027">
    <property type="entry name" value="PspC"/>
</dbReference>
<dbReference type="Proteomes" id="UP000476934">
    <property type="component" value="Unassembled WGS sequence"/>
</dbReference>
<evidence type="ECO:0000313" key="4">
    <source>
        <dbReference type="EMBL" id="NEY19209.1"/>
    </source>
</evidence>
<comment type="caution">
    <text evidence="4">The sequence shown here is derived from an EMBL/GenBank/DDBJ whole genome shotgun (WGS) entry which is preliminary data.</text>
</comment>
<dbReference type="Pfam" id="PF13349">
    <property type="entry name" value="DUF4097"/>
    <property type="match status" value="1"/>
</dbReference>
<gene>
    <name evidence="4" type="ORF">G4D61_04405</name>
</gene>
<dbReference type="InterPro" id="IPR053959">
    <property type="entry name" value="YvlB/LiaX_N"/>
</dbReference>